<feature type="non-terminal residue" evidence="3">
    <location>
        <position position="1"/>
    </location>
</feature>
<accession>A0A504JA94</accession>
<dbReference type="InterPro" id="IPR026341">
    <property type="entry name" value="T9SS_type_B"/>
</dbReference>
<evidence type="ECO:0000313" key="4">
    <source>
        <dbReference type="Proteomes" id="UP000315540"/>
    </source>
</evidence>
<dbReference type="AlphaFoldDB" id="A0A504JA94"/>
<dbReference type="Pfam" id="PF24346">
    <property type="entry name" value="DUF7507"/>
    <property type="match status" value="2"/>
</dbReference>
<dbReference type="Pfam" id="PF13585">
    <property type="entry name" value="CHU_C"/>
    <property type="match status" value="1"/>
</dbReference>
<proteinExistence type="predicted"/>
<evidence type="ECO:0000313" key="3">
    <source>
        <dbReference type="EMBL" id="TPN85452.1"/>
    </source>
</evidence>
<comment type="caution">
    <text evidence="3">The sequence shown here is derived from an EMBL/GenBank/DDBJ whole genome shotgun (WGS) entry which is preliminary data.</text>
</comment>
<evidence type="ECO:0000256" key="1">
    <source>
        <dbReference type="SAM" id="MobiDB-lite"/>
    </source>
</evidence>
<keyword evidence="4" id="KW-1185">Reference proteome</keyword>
<dbReference type="Proteomes" id="UP000315540">
    <property type="component" value="Unassembled WGS sequence"/>
</dbReference>
<sequence>IPNGSDTGTVAVDAATDGLIEGDETAIASLGTLPSGVVAGTSTSDTVTIIDESIPRLRLTKTASTDGFFAGDVITYTFTVLNTGNTVINNIVIDDPLTESTNLSISPSSLNPGEEGTATATYQITQEDINIGEVMNSATVIGQDPSGNDVIDISDSGDETIDEDGDGDATNDPTITNIEQTPNLALTKVGEYVDTNNDGVLNAGDQIRYIFTVENTGNVDITNIILTDPLAGIQVNGGPIDLSAGETNSNSFTAIYELTEEDVLLGSVSNQASVNGQDPNGNDVIDLSDDPNNDTDTDIDNDGDFEDETITTLDTDEEIIIYTGLTPNGDGINDQFRIVGLNNFPNNTLEIFNRWGVKVFEEDGYEQSGSRYFEGRSNGRATINEKNELPVGTYYYILKYENANGISKSKAGYLYINR</sequence>
<feature type="compositionally biased region" description="Acidic residues" evidence="1">
    <location>
        <begin position="286"/>
        <end position="306"/>
    </location>
</feature>
<dbReference type="InterPro" id="IPR038081">
    <property type="entry name" value="CalX-like_sf"/>
</dbReference>
<feature type="domain" description="DUF7507" evidence="2">
    <location>
        <begin position="182"/>
        <end position="285"/>
    </location>
</feature>
<dbReference type="NCBIfam" id="TIGR01451">
    <property type="entry name" value="B_ant_repeat"/>
    <property type="match status" value="2"/>
</dbReference>
<feature type="compositionally biased region" description="Polar residues" evidence="1">
    <location>
        <begin position="271"/>
        <end position="280"/>
    </location>
</feature>
<protein>
    <submittedName>
        <fullName evidence="3">DUF11 domain-containing protein</fullName>
    </submittedName>
</protein>
<dbReference type="SUPFAM" id="SSF141072">
    <property type="entry name" value="CalX-like"/>
    <property type="match status" value="1"/>
</dbReference>
<dbReference type="RefSeq" id="WP_140594698.1">
    <property type="nucleotide sequence ID" value="NZ_VFWZ01000004.1"/>
</dbReference>
<dbReference type="InterPro" id="IPR055354">
    <property type="entry name" value="DUF7507"/>
</dbReference>
<gene>
    <name evidence="3" type="ORF">FHK87_15685</name>
</gene>
<name>A0A504JA94_9FLAO</name>
<dbReference type="OrthoDB" id="599464at2"/>
<dbReference type="InterPro" id="IPR047589">
    <property type="entry name" value="DUF11_rpt"/>
</dbReference>
<feature type="region of interest" description="Disordered" evidence="1">
    <location>
        <begin position="271"/>
        <end position="306"/>
    </location>
</feature>
<evidence type="ECO:0000259" key="2">
    <source>
        <dbReference type="Pfam" id="PF24346"/>
    </source>
</evidence>
<organism evidence="3 4">
    <name type="scientific">Aquimarina algicola</name>
    <dbReference type="NCBI Taxonomy" id="2589995"/>
    <lineage>
        <taxon>Bacteria</taxon>
        <taxon>Pseudomonadati</taxon>
        <taxon>Bacteroidota</taxon>
        <taxon>Flavobacteriia</taxon>
        <taxon>Flavobacteriales</taxon>
        <taxon>Flavobacteriaceae</taxon>
        <taxon>Aquimarina</taxon>
    </lineage>
</organism>
<dbReference type="NCBIfam" id="TIGR04131">
    <property type="entry name" value="Bac_Flav_CTERM"/>
    <property type="match status" value="1"/>
</dbReference>
<dbReference type="Gene3D" id="2.60.40.740">
    <property type="match status" value="1"/>
</dbReference>
<reference evidence="3 4" key="1">
    <citation type="submission" date="2019-06" db="EMBL/GenBank/DDBJ databases">
        <authorList>
            <person name="Meng X."/>
        </authorList>
    </citation>
    <scope>NUCLEOTIDE SEQUENCE [LARGE SCALE GENOMIC DNA]</scope>
    <source>
        <strain evidence="3 4">M625</strain>
    </source>
</reference>
<dbReference type="EMBL" id="VFWZ01000004">
    <property type="protein sequence ID" value="TPN85452.1"/>
    <property type="molecule type" value="Genomic_DNA"/>
</dbReference>
<feature type="domain" description="DUF7507" evidence="2">
    <location>
        <begin position="55"/>
        <end position="150"/>
    </location>
</feature>